<feature type="domain" description="ABC transporter" evidence="8">
    <location>
        <begin position="382"/>
        <end position="597"/>
    </location>
</feature>
<dbReference type="NCBIfam" id="TIGR01194">
    <property type="entry name" value="cyc_pep_trnsptr"/>
    <property type="match status" value="1"/>
</dbReference>
<dbReference type="PROSITE" id="PS50893">
    <property type="entry name" value="ABC_TRANSPORTER_2"/>
    <property type="match status" value="1"/>
</dbReference>
<dbReference type="Pfam" id="PF00005">
    <property type="entry name" value="ABC_tran"/>
    <property type="match status" value="1"/>
</dbReference>
<reference evidence="10" key="2">
    <citation type="submission" date="2020-09" db="EMBL/GenBank/DDBJ databases">
        <authorList>
            <person name="Sun Q."/>
            <person name="Zhou Y."/>
        </authorList>
    </citation>
    <scope>NUCLEOTIDE SEQUENCE</scope>
    <source>
        <strain evidence="10">CGMCC 1.15493</strain>
    </source>
</reference>
<comment type="caution">
    <text evidence="10">The sequence shown here is derived from an EMBL/GenBank/DDBJ whole genome shotgun (WGS) entry which is preliminary data.</text>
</comment>
<keyword evidence="2 7" id="KW-0812">Transmembrane</keyword>
<feature type="domain" description="ABC transmembrane type-1" evidence="9">
    <location>
        <begin position="69"/>
        <end position="346"/>
    </location>
</feature>
<keyword evidence="5 7" id="KW-1133">Transmembrane helix</keyword>
<dbReference type="InterPro" id="IPR003439">
    <property type="entry name" value="ABC_transporter-like_ATP-bd"/>
</dbReference>
<keyword evidence="6 7" id="KW-0472">Membrane</keyword>
<feature type="transmembrane region" description="Helical" evidence="7">
    <location>
        <begin position="101"/>
        <end position="120"/>
    </location>
</feature>
<dbReference type="PROSITE" id="PS50929">
    <property type="entry name" value="ABC_TM1F"/>
    <property type="match status" value="1"/>
</dbReference>
<comment type="subcellular location">
    <subcellularLocation>
        <location evidence="1">Cell membrane</location>
        <topology evidence="1">Multi-pass membrane protein</topology>
    </subcellularLocation>
</comment>
<evidence type="ECO:0000256" key="2">
    <source>
        <dbReference type="ARBA" id="ARBA00022692"/>
    </source>
</evidence>
<dbReference type="GO" id="GO:0015833">
    <property type="term" value="P:peptide transport"/>
    <property type="evidence" value="ECO:0007669"/>
    <property type="project" value="InterPro"/>
</dbReference>
<evidence type="ECO:0000256" key="5">
    <source>
        <dbReference type="ARBA" id="ARBA00022989"/>
    </source>
</evidence>
<evidence type="ECO:0000259" key="8">
    <source>
        <dbReference type="PROSITE" id="PS50893"/>
    </source>
</evidence>
<accession>A0A916XX36</accession>
<keyword evidence="11" id="KW-1185">Reference proteome</keyword>
<dbReference type="SMART" id="SM00382">
    <property type="entry name" value="AAA"/>
    <property type="match status" value="1"/>
</dbReference>
<evidence type="ECO:0000259" key="9">
    <source>
        <dbReference type="PROSITE" id="PS50929"/>
    </source>
</evidence>
<dbReference type="InterPro" id="IPR027417">
    <property type="entry name" value="P-loop_NTPase"/>
</dbReference>
<evidence type="ECO:0000256" key="3">
    <source>
        <dbReference type="ARBA" id="ARBA00022741"/>
    </source>
</evidence>
<protein>
    <submittedName>
        <fullName evidence="10">ATP-binding protein</fullName>
    </submittedName>
</protein>
<dbReference type="Gene3D" id="1.20.1560.10">
    <property type="entry name" value="ABC transporter type 1, transmembrane domain"/>
    <property type="match status" value="1"/>
</dbReference>
<sequence length="597" mass="65748">MSNGSRVIILPPRGQRVGLSEGGFEAADRDLFEDGGAVRKAPLGGKCHDGRSDMNILRLLRGGSPESRCFIFIVTSLSGLGNAGLVALINHAAERALLGQVVGTQLLVVYLLTLVFFLLANRASLQQTNRFVQSRLEATRRRLVAKIRRADLRTLETLGQSEIYVTVAQETDHLSQTLPLMVGAVQSGFLLAFLLVYIATLSPISFVIVGGFIALGIFVFIRWQRSLSEALAEVHHRETAMLENLSHFTLGFQEIRLNADKNDALFRHFAEVTGQLKDVVVGLGGRWVTLLQFSNAFVFLLVGLVVFVLPMFFTGYTDTIFKIVAASVFAIGPMAAITSVVRLVGRAEAGLGHIYGLERRLDAGAPAAVEPLPRERSPFKAFSTIDLAQTTFAYANAEGETSFVAGPLDLSLRRGEIVFMTGGNGSGKSTALKLLCGLYKPGGGRILCDGVEITEANRQEYREIFSGIFTDFHLFDRPYGVEDAAPQDVERLIARMELADKVGFIKGRFTTRDLSTGQRKRLALIVSLLEDREVYLFDEWAADQDAHFREIFYTEMLPDFKARGKTVVAVTHDDRYWDRCDRRVALDLGMMIPGGAV</sequence>
<dbReference type="GO" id="GO:0005886">
    <property type="term" value="C:plasma membrane"/>
    <property type="evidence" value="ECO:0007669"/>
    <property type="project" value="UniProtKB-SubCell"/>
</dbReference>
<organism evidence="10 11">
    <name type="scientific">Aureimonas glaciei</name>
    <dbReference type="NCBI Taxonomy" id="1776957"/>
    <lineage>
        <taxon>Bacteria</taxon>
        <taxon>Pseudomonadati</taxon>
        <taxon>Pseudomonadota</taxon>
        <taxon>Alphaproteobacteria</taxon>
        <taxon>Hyphomicrobiales</taxon>
        <taxon>Aurantimonadaceae</taxon>
        <taxon>Aureimonas</taxon>
    </lineage>
</organism>
<dbReference type="AlphaFoldDB" id="A0A916XX36"/>
<keyword evidence="4 10" id="KW-0067">ATP-binding</keyword>
<dbReference type="InterPro" id="IPR015854">
    <property type="entry name" value="ABC_transpr_LolD-like"/>
</dbReference>
<feature type="transmembrane region" description="Helical" evidence="7">
    <location>
        <begin position="293"/>
        <end position="313"/>
    </location>
</feature>
<gene>
    <name evidence="10" type="primary">syrD</name>
    <name evidence="10" type="ORF">GCM10011335_22720</name>
</gene>
<dbReference type="Gene3D" id="3.40.50.300">
    <property type="entry name" value="P-loop containing nucleotide triphosphate hydrolases"/>
    <property type="match status" value="1"/>
</dbReference>
<evidence type="ECO:0000256" key="1">
    <source>
        <dbReference type="ARBA" id="ARBA00004651"/>
    </source>
</evidence>
<dbReference type="GO" id="GO:0005524">
    <property type="term" value="F:ATP binding"/>
    <property type="evidence" value="ECO:0007669"/>
    <property type="project" value="UniProtKB-KW"/>
</dbReference>
<reference evidence="10" key="1">
    <citation type="journal article" date="2014" name="Int. J. Syst. Evol. Microbiol.">
        <title>Complete genome sequence of Corynebacterium casei LMG S-19264T (=DSM 44701T), isolated from a smear-ripened cheese.</title>
        <authorList>
            <consortium name="US DOE Joint Genome Institute (JGI-PGF)"/>
            <person name="Walter F."/>
            <person name="Albersmeier A."/>
            <person name="Kalinowski J."/>
            <person name="Ruckert C."/>
        </authorList>
    </citation>
    <scope>NUCLEOTIDE SEQUENCE</scope>
    <source>
        <strain evidence="10">CGMCC 1.15493</strain>
    </source>
</reference>
<keyword evidence="3" id="KW-0547">Nucleotide-binding</keyword>
<feature type="transmembrane region" description="Helical" evidence="7">
    <location>
        <begin position="204"/>
        <end position="221"/>
    </location>
</feature>
<dbReference type="GO" id="GO:0016887">
    <property type="term" value="F:ATP hydrolysis activity"/>
    <property type="evidence" value="ECO:0007669"/>
    <property type="project" value="InterPro"/>
</dbReference>
<dbReference type="GO" id="GO:0140359">
    <property type="term" value="F:ABC-type transporter activity"/>
    <property type="evidence" value="ECO:0007669"/>
    <property type="project" value="InterPro"/>
</dbReference>
<proteinExistence type="predicted"/>
<dbReference type="PANTHER" id="PTHR24220:SF684">
    <property type="entry name" value="FE(3+) IONS IMPORT ATP-BINDING PROTEIN FBPC"/>
    <property type="match status" value="1"/>
</dbReference>
<name>A0A916XX36_9HYPH</name>
<dbReference type="PANTHER" id="PTHR24220">
    <property type="entry name" value="IMPORT ATP-BINDING PROTEIN"/>
    <property type="match status" value="1"/>
</dbReference>
<dbReference type="InterPro" id="IPR036640">
    <property type="entry name" value="ABC1_TM_sf"/>
</dbReference>
<dbReference type="EMBL" id="BMJJ01000004">
    <property type="protein sequence ID" value="GGD19290.1"/>
    <property type="molecule type" value="Genomic_DNA"/>
</dbReference>
<dbReference type="InterPro" id="IPR011527">
    <property type="entry name" value="ABC1_TM_dom"/>
</dbReference>
<dbReference type="SUPFAM" id="SSF90123">
    <property type="entry name" value="ABC transporter transmembrane region"/>
    <property type="match status" value="1"/>
</dbReference>
<evidence type="ECO:0000256" key="4">
    <source>
        <dbReference type="ARBA" id="ARBA00022840"/>
    </source>
</evidence>
<evidence type="ECO:0000256" key="6">
    <source>
        <dbReference type="ARBA" id="ARBA00023136"/>
    </source>
</evidence>
<feature type="transmembrane region" description="Helical" evidence="7">
    <location>
        <begin position="178"/>
        <end position="198"/>
    </location>
</feature>
<dbReference type="SUPFAM" id="SSF52540">
    <property type="entry name" value="P-loop containing nucleoside triphosphate hydrolases"/>
    <property type="match status" value="1"/>
</dbReference>
<evidence type="ECO:0000256" key="7">
    <source>
        <dbReference type="SAM" id="Phobius"/>
    </source>
</evidence>
<evidence type="ECO:0000313" key="10">
    <source>
        <dbReference type="EMBL" id="GGD19290.1"/>
    </source>
</evidence>
<evidence type="ECO:0000313" key="11">
    <source>
        <dbReference type="Proteomes" id="UP000613160"/>
    </source>
</evidence>
<dbReference type="Proteomes" id="UP000613160">
    <property type="component" value="Unassembled WGS sequence"/>
</dbReference>
<feature type="transmembrane region" description="Helical" evidence="7">
    <location>
        <begin position="69"/>
        <end position="89"/>
    </location>
</feature>
<dbReference type="InterPro" id="IPR005898">
    <property type="entry name" value="Cyc_pep_transpt_SyrD/YojI"/>
</dbReference>
<dbReference type="GO" id="GO:1904680">
    <property type="term" value="F:peptide transmembrane transporter activity"/>
    <property type="evidence" value="ECO:0007669"/>
    <property type="project" value="InterPro"/>
</dbReference>
<dbReference type="InterPro" id="IPR003593">
    <property type="entry name" value="AAA+_ATPase"/>
</dbReference>
<feature type="transmembrane region" description="Helical" evidence="7">
    <location>
        <begin position="319"/>
        <end position="344"/>
    </location>
</feature>